<dbReference type="EC" id="4.2.3.5" evidence="3 11"/>
<evidence type="ECO:0000256" key="12">
    <source>
        <dbReference type="RuleBase" id="RU000605"/>
    </source>
</evidence>
<comment type="pathway">
    <text evidence="1 11 12">Metabolic intermediate biosynthesis; chorismate biosynthesis; chorismate from D-erythrose 4-phosphate and phosphoenolpyruvate: step 7/7.</text>
</comment>
<keyword evidence="6 11" id="KW-0288">FMN</keyword>
<dbReference type="CDD" id="cd07304">
    <property type="entry name" value="Chorismate_synthase"/>
    <property type="match status" value="1"/>
</dbReference>
<evidence type="ECO:0000256" key="8">
    <source>
        <dbReference type="ARBA" id="ARBA00022857"/>
    </source>
</evidence>
<dbReference type="GO" id="GO:0005829">
    <property type="term" value="C:cytosol"/>
    <property type="evidence" value="ECO:0007669"/>
    <property type="project" value="TreeGrafter"/>
</dbReference>
<protein>
    <recommendedName>
        <fullName evidence="3 11">Chorismate synthase</fullName>
        <shortName evidence="11">CS</shortName>
        <ecNumber evidence="3 11">4.2.3.5</ecNumber>
    </recommendedName>
    <alternativeName>
        <fullName evidence="11">5-enolpyruvylshikimate-3-phosphate phospholyase</fullName>
    </alternativeName>
</protein>
<proteinExistence type="inferred from homology"/>
<evidence type="ECO:0000256" key="5">
    <source>
        <dbReference type="ARBA" id="ARBA00022630"/>
    </source>
</evidence>
<keyword evidence="7 11" id="KW-0274">FAD</keyword>
<dbReference type="FunFam" id="3.60.150.10:FF:000002">
    <property type="entry name" value="Chorismate synthase"/>
    <property type="match status" value="1"/>
</dbReference>
<evidence type="ECO:0000256" key="2">
    <source>
        <dbReference type="ARBA" id="ARBA00008014"/>
    </source>
</evidence>
<dbReference type="PROSITE" id="PS00789">
    <property type="entry name" value="CHORISMATE_SYNTHASE_3"/>
    <property type="match status" value="1"/>
</dbReference>
<dbReference type="GO" id="GO:0009423">
    <property type="term" value="P:chorismate biosynthetic process"/>
    <property type="evidence" value="ECO:0007669"/>
    <property type="project" value="UniProtKB-UniRule"/>
</dbReference>
<evidence type="ECO:0000256" key="11">
    <source>
        <dbReference type="HAMAP-Rule" id="MF_00300"/>
    </source>
</evidence>
<dbReference type="Gene3D" id="3.60.150.10">
    <property type="entry name" value="Chorismate synthase AroC"/>
    <property type="match status" value="1"/>
</dbReference>
<dbReference type="HAMAP" id="MF_00300">
    <property type="entry name" value="Chorismate_synth"/>
    <property type="match status" value="1"/>
</dbReference>
<feature type="binding site" evidence="11">
    <location>
        <position position="297"/>
    </location>
    <ligand>
        <name>FMN</name>
        <dbReference type="ChEBI" id="CHEBI:58210"/>
    </ligand>
</feature>
<name>A0A3M0C0C3_9AQUI</name>
<dbReference type="PANTHER" id="PTHR21085">
    <property type="entry name" value="CHORISMATE SYNTHASE"/>
    <property type="match status" value="1"/>
</dbReference>
<feature type="binding site" evidence="11">
    <location>
        <position position="48"/>
    </location>
    <ligand>
        <name>NADP(+)</name>
        <dbReference type="ChEBI" id="CHEBI:58349"/>
    </ligand>
</feature>
<feature type="binding site" evidence="11">
    <location>
        <begin position="130"/>
        <end position="132"/>
    </location>
    <ligand>
        <name>FMN</name>
        <dbReference type="ChEBI" id="CHEBI:58210"/>
    </ligand>
</feature>
<comment type="function">
    <text evidence="11">Catalyzes the anti-1,4-elimination of the C-3 phosphate and the C-6 proR hydrogen from 5-enolpyruvylshikimate-3-phosphate (EPSP) to yield chorismate, which is the branch point compound that serves as the starting substrate for the three terminal pathways of aromatic amino acid biosynthesis. This reaction introduces a second double bond into the aromatic ring system.</text>
</comment>
<evidence type="ECO:0000256" key="3">
    <source>
        <dbReference type="ARBA" id="ARBA00013036"/>
    </source>
</evidence>
<gene>
    <name evidence="11" type="primary">aroC</name>
    <name evidence="13" type="ORF">CLV39_0008</name>
</gene>
<keyword evidence="8 11" id="KW-0521">NADP</keyword>
<dbReference type="PROSITE" id="PS00788">
    <property type="entry name" value="CHORISMATE_SYNTHASE_2"/>
    <property type="match status" value="1"/>
</dbReference>
<comment type="similarity">
    <text evidence="2 11 12">Belongs to the chorismate synthase family.</text>
</comment>
<dbReference type="RefSeq" id="WP_121922200.1">
    <property type="nucleotide sequence ID" value="NZ_REFO01000001.1"/>
</dbReference>
<dbReference type="Proteomes" id="UP000280842">
    <property type="component" value="Unassembled WGS sequence"/>
</dbReference>
<keyword evidence="4 11" id="KW-0028">Amino-acid biosynthesis</keyword>
<dbReference type="InterPro" id="IPR000453">
    <property type="entry name" value="Chorismate_synth"/>
</dbReference>
<dbReference type="NCBIfam" id="TIGR00033">
    <property type="entry name" value="aroC"/>
    <property type="match status" value="1"/>
</dbReference>
<dbReference type="GO" id="GO:0009073">
    <property type="term" value="P:aromatic amino acid family biosynthetic process"/>
    <property type="evidence" value="ECO:0007669"/>
    <property type="project" value="UniProtKB-KW"/>
</dbReference>
<dbReference type="InterPro" id="IPR020541">
    <property type="entry name" value="Chorismate_synthase_CS"/>
</dbReference>
<evidence type="ECO:0000256" key="10">
    <source>
        <dbReference type="ARBA" id="ARBA00023239"/>
    </source>
</evidence>
<feature type="binding site" evidence="11">
    <location>
        <position position="42"/>
    </location>
    <ligand>
        <name>NADP(+)</name>
        <dbReference type="ChEBI" id="CHEBI:58349"/>
    </ligand>
</feature>
<organism evidence="13 14">
    <name type="scientific">Hydrogenothermus marinus</name>
    <dbReference type="NCBI Taxonomy" id="133270"/>
    <lineage>
        <taxon>Bacteria</taxon>
        <taxon>Pseudomonadati</taxon>
        <taxon>Aquificota</taxon>
        <taxon>Aquificia</taxon>
        <taxon>Aquificales</taxon>
        <taxon>Hydrogenothermaceae</taxon>
        <taxon>Hydrogenothermus</taxon>
    </lineage>
</organism>
<dbReference type="GO" id="GO:0010181">
    <property type="term" value="F:FMN binding"/>
    <property type="evidence" value="ECO:0007669"/>
    <property type="project" value="TreeGrafter"/>
</dbReference>
<dbReference type="SUPFAM" id="SSF103263">
    <property type="entry name" value="Chorismate synthase, AroC"/>
    <property type="match status" value="1"/>
</dbReference>
<sequence>MGRLRFLNAGESHGPALTAIIEGIPSNLKISSDYINKELARRQKGYGRGGRMKIEKDKVKILSGVRFGYTLGSPITLMVENKDWENWTDIMAIEGEPVDKRQITNPRPGHADLVGGIKYGFEDLRNVLERASARETTTRVAVGAVCKQLLEDIGIKIGSYVVSIGNLSIREKLENIPLEKRAEVAEKSEVRIPIPEEDEKFKQLIDEAKKEGESLGGIFEVFATGVPIGLGSHVQWDRRLDGRIAQAMMSIQAMKAVEIGEGFGLSQKFGSQAHDEIFWDKEKGFYHKTNRAGGIEGGITNGEPIIVRVGMKPIPTLMRKKSLQSVDIKTKQPFDAAKERSDVTAVPAAAVVGEAMLAIVLADAILEKFGNDNWIQIKQRMENYKKYVKEYP</sequence>
<keyword evidence="9 11" id="KW-0057">Aromatic amino acid biosynthesis</keyword>
<comment type="subunit">
    <text evidence="11">Homotetramer.</text>
</comment>
<evidence type="ECO:0000256" key="9">
    <source>
        <dbReference type="ARBA" id="ARBA00023141"/>
    </source>
</evidence>
<dbReference type="PANTHER" id="PTHR21085:SF0">
    <property type="entry name" value="CHORISMATE SYNTHASE"/>
    <property type="match status" value="1"/>
</dbReference>
<dbReference type="OrthoDB" id="9771806at2"/>
<dbReference type="InterPro" id="IPR035904">
    <property type="entry name" value="Chorismate_synth_AroC_sf"/>
</dbReference>
<dbReference type="AlphaFoldDB" id="A0A3M0C0C3"/>
<reference evidence="13 14" key="1">
    <citation type="submission" date="2018-10" db="EMBL/GenBank/DDBJ databases">
        <title>Genomic Encyclopedia of Archaeal and Bacterial Type Strains, Phase II (KMG-II): from individual species to whole genera.</title>
        <authorList>
            <person name="Goeker M."/>
        </authorList>
    </citation>
    <scope>NUCLEOTIDE SEQUENCE [LARGE SCALE GENOMIC DNA]</scope>
    <source>
        <strain evidence="13 14">VM1</strain>
    </source>
</reference>
<dbReference type="PIRSF" id="PIRSF001456">
    <property type="entry name" value="Chorismate_synth"/>
    <property type="match status" value="1"/>
</dbReference>
<dbReference type="GO" id="GO:0008652">
    <property type="term" value="P:amino acid biosynthetic process"/>
    <property type="evidence" value="ECO:0007669"/>
    <property type="project" value="UniProtKB-KW"/>
</dbReference>
<evidence type="ECO:0000256" key="6">
    <source>
        <dbReference type="ARBA" id="ARBA00022643"/>
    </source>
</evidence>
<keyword evidence="10 11" id="KW-0456">Lyase</keyword>
<dbReference type="UniPathway" id="UPA00053">
    <property type="reaction ID" value="UER00090"/>
</dbReference>
<feature type="binding site" evidence="11">
    <location>
        <begin position="252"/>
        <end position="253"/>
    </location>
    <ligand>
        <name>FMN</name>
        <dbReference type="ChEBI" id="CHEBI:58210"/>
    </ligand>
</feature>
<evidence type="ECO:0000256" key="7">
    <source>
        <dbReference type="ARBA" id="ARBA00022827"/>
    </source>
</evidence>
<feature type="binding site" evidence="11">
    <location>
        <position position="340"/>
    </location>
    <ligand>
        <name>FMN</name>
        <dbReference type="ChEBI" id="CHEBI:58210"/>
    </ligand>
</feature>
<evidence type="ECO:0000313" key="14">
    <source>
        <dbReference type="Proteomes" id="UP000280842"/>
    </source>
</evidence>
<dbReference type="EMBL" id="REFO01000001">
    <property type="protein sequence ID" value="RMB00266.1"/>
    <property type="molecule type" value="Genomic_DNA"/>
</dbReference>
<accession>A0A3M0C0C3</accession>
<comment type="catalytic activity">
    <reaction evidence="11 12">
        <text>5-O-(1-carboxyvinyl)-3-phosphoshikimate = chorismate + phosphate</text>
        <dbReference type="Rhea" id="RHEA:21020"/>
        <dbReference type="ChEBI" id="CHEBI:29748"/>
        <dbReference type="ChEBI" id="CHEBI:43474"/>
        <dbReference type="ChEBI" id="CHEBI:57701"/>
        <dbReference type="EC" id="4.2.3.5"/>
    </reaction>
</comment>
<dbReference type="PROSITE" id="PS00787">
    <property type="entry name" value="CHORISMATE_SYNTHASE_1"/>
    <property type="match status" value="1"/>
</dbReference>
<dbReference type="NCBIfam" id="NF003793">
    <property type="entry name" value="PRK05382.1"/>
    <property type="match status" value="1"/>
</dbReference>
<evidence type="ECO:0000256" key="4">
    <source>
        <dbReference type="ARBA" id="ARBA00022605"/>
    </source>
</evidence>
<comment type="caution">
    <text evidence="13">The sequence shown here is derived from an EMBL/GenBank/DDBJ whole genome shotgun (WGS) entry which is preliminary data.</text>
</comment>
<dbReference type="Pfam" id="PF01264">
    <property type="entry name" value="Chorismate_synt"/>
    <property type="match status" value="1"/>
</dbReference>
<keyword evidence="14" id="KW-1185">Reference proteome</keyword>
<comment type="cofactor">
    <cofactor evidence="11 12">
        <name>FMNH2</name>
        <dbReference type="ChEBI" id="CHEBI:57618"/>
    </cofactor>
    <text evidence="11 12">Reduced FMN (FMNH(2)).</text>
</comment>
<keyword evidence="5 11" id="KW-0285">Flavoprotein</keyword>
<dbReference type="GO" id="GO:0004107">
    <property type="term" value="F:chorismate synthase activity"/>
    <property type="evidence" value="ECO:0007669"/>
    <property type="project" value="UniProtKB-UniRule"/>
</dbReference>
<evidence type="ECO:0000313" key="13">
    <source>
        <dbReference type="EMBL" id="RMB00266.1"/>
    </source>
</evidence>
<feature type="binding site" evidence="11">
    <location>
        <begin position="312"/>
        <end position="316"/>
    </location>
    <ligand>
        <name>FMN</name>
        <dbReference type="ChEBI" id="CHEBI:58210"/>
    </ligand>
</feature>
<evidence type="ECO:0000256" key="1">
    <source>
        <dbReference type="ARBA" id="ARBA00005044"/>
    </source>
</evidence>